<gene>
    <name evidence="2" type="ORF">PILCRDRAFT_98758</name>
</gene>
<feature type="compositionally biased region" description="Polar residues" evidence="1">
    <location>
        <begin position="354"/>
        <end position="369"/>
    </location>
</feature>
<evidence type="ECO:0000313" key="2">
    <source>
        <dbReference type="EMBL" id="KIM76416.1"/>
    </source>
</evidence>
<sequence length="641" mass="68789">MNQSSPYTAPRRTHRKRHSAIRLSSDTTATLPVYTSPVWQRPHDLPEDSPPDYPESAEEADEDTDTDDNVVVYAPPSSPPPLLTPRRTRRYHHPGAVARRRATGSTSDLDSLLQRSVHALEMSNALLQSSMSTQSSLSTLLAADNATDRSLDRTTRSISTRIRGNGDVHENWMDDLDEITKGVNGLFGDDAAARNSAESLVSRSLPTSSMPNMPQRHRRRPSLNFRAAAMSDTGPHLHLSAEVDRAELISPAPRAMTLYVASTDDPDSIVLPSTLGLRTCGSAHNSGRSTPVEPPPPPTMSHASLSTGLHASASLPVLTDKPSEPSTPAYNLLSSFVTHQASCPGPSNERAASLSESPSKRLTQASPDNNCLGRRGPITRSRSLTPIRLASPSSAPRPMTPPIEELSGSSSSASSDNLHAYRTMKCLRKILDEQPPPNDKIVVEIATPQRLKAPAFFPRTPPPVASSSTSTATASVSRLFTKSTHHSSTRPPSPPQHSSLKRSSGFSTPTTATPSPTSPGFLSAGVARITGSASSSGRSTPKRISFAELPESYANSRPIGSSRFKEKKNRSRSKTKAKSQADRAGEENGAWWVGWLLGGAGTEGVSALNFGAQRHEERLEDRAARSWGGRSGFGAVDDWAV</sequence>
<dbReference type="InParanoid" id="A0A0C3F9J4"/>
<dbReference type="Proteomes" id="UP000054166">
    <property type="component" value="Unassembled WGS sequence"/>
</dbReference>
<accession>A0A0C3F9J4</accession>
<feature type="compositionally biased region" description="Low complexity" evidence="1">
    <location>
        <begin position="465"/>
        <end position="482"/>
    </location>
</feature>
<reference evidence="2 3" key="1">
    <citation type="submission" date="2014-04" db="EMBL/GenBank/DDBJ databases">
        <authorList>
            <consortium name="DOE Joint Genome Institute"/>
            <person name="Kuo A."/>
            <person name="Tarkka M."/>
            <person name="Buscot F."/>
            <person name="Kohler A."/>
            <person name="Nagy L.G."/>
            <person name="Floudas D."/>
            <person name="Copeland A."/>
            <person name="Barry K.W."/>
            <person name="Cichocki N."/>
            <person name="Veneault-Fourrey C."/>
            <person name="LaButti K."/>
            <person name="Lindquist E.A."/>
            <person name="Lipzen A."/>
            <person name="Lundell T."/>
            <person name="Morin E."/>
            <person name="Murat C."/>
            <person name="Sun H."/>
            <person name="Tunlid A."/>
            <person name="Henrissat B."/>
            <person name="Grigoriev I.V."/>
            <person name="Hibbett D.S."/>
            <person name="Martin F."/>
            <person name="Nordberg H.P."/>
            <person name="Cantor M.N."/>
            <person name="Hua S.X."/>
        </authorList>
    </citation>
    <scope>NUCLEOTIDE SEQUENCE [LARGE SCALE GENOMIC DNA]</scope>
    <source>
        <strain evidence="2 3">F 1598</strain>
    </source>
</reference>
<feature type="compositionally biased region" description="Basic residues" evidence="1">
    <location>
        <begin position="565"/>
        <end position="577"/>
    </location>
</feature>
<evidence type="ECO:0000256" key="1">
    <source>
        <dbReference type="SAM" id="MobiDB-lite"/>
    </source>
</evidence>
<dbReference type="EMBL" id="KN833035">
    <property type="protein sequence ID" value="KIM76416.1"/>
    <property type="molecule type" value="Genomic_DNA"/>
</dbReference>
<keyword evidence="3" id="KW-1185">Reference proteome</keyword>
<feature type="compositionally biased region" description="Low complexity" evidence="1">
    <location>
        <begin position="503"/>
        <end position="521"/>
    </location>
</feature>
<feature type="compositionally biased region" description="Basic residues" evidence="1">
    <location>
        <begin position="11"/>
        <end position="20"/>
    </location>
</feature>
<feature type="region of interest" description="Disordered" evidence="1">
    <location>
        <begin position="555"/>
        <end position="585"/>
    </location>
</feature>
<feature type="compositionally biased region" description="Acidic residues" evidence="1">
    <location>
        <begin position="47"/>
        <end position="68"/>
    </location>
</feature>
<protein>
    <submittedName>
        <fullName evidence="2">Uncharacterized protein</fullName>
    </submittedName>
</protein>
<organism evidence="2 3">
    <name type="scientific">Piloderma croceum (strain F 1598)</name>
    <dbReference type="NCBI Taxonomy" id="765440"/>
    <lineage>
        <taxon>Eukaryota</taxon>
        <taxon>Fungi</taxon>
        <taxon>Dikarya</taxon>
        <taxon>Basidiomycota</taxon>
        <taxon>Agaricomycotina</taxon>
        <taxon>Agaricomycetes</taxon>
        <taxon>Agaricomycetidae</taxon>
        <taxon>Atheliales</taxon>
        <taxon>Atheliaceae</taxon>
        <taxon>Piloderma</taxon>
    </lineage>
</organism>
<dbReference type="OrthoDB" id="3254377at2759"/>
<dbReference type="HOGENOM" id="CLU_011022_0_0_1"/>
<dbReference type="STRING" id="765440.A0A0C3F9J4"/>
<feature type="region of interest" description="Disordered" evidence="1">
    <location>
        <begin position="340"/>
        <end position="416"/>
    </location>
</feature>
<name>A0A0C3F9J4_PILCF</name>
<dbReference type="AlphaFoldDB" id="A0A0C3F9J4"/>
<proteinExistence type="predicted"/>
<reference evidence="3" key="2">
    <citation type="submission" date="2015-01" db="EMBL/GenBank/DDBJ databases">
        <title>Evolutionary Origins and Diversification of the Mycorrhizal Mutualists.</title>
        <authorList>
            <consortium name="DOE Joint Genome Institute"/>
            <consortium name="Mycorrhizal Genomics Consortium"/>
            <person name="Kohler A."/>
            <person name="Kuo A."/>
            <person name="Nagy L.G."/>
            <person name="Floudas D."/>
            <person name="Copeland A."/>
            <person name="Barry K.W."/>
            <person name="Cichocki N."/>
            <person name="Veneault-Fourrey C."/>
            <person name="LaButti K."/>
            <person name="Lindquist E.A."/>
            <person name="Lipzen A."/>
            <person name="Lundell T."/>
            <person name="Morin E."/>
            <person name="Murat C."/>
            <person name="Riley R."/>
            <person name="Ohm R."/>
            <person name="Sun H."/>
            <person name="Tunlid A."/>
            <person name="Henrissat B."/>
            <person name="Grigoriev I.V."/>
            <person name="Hibbett D.S."/>
            <person name="Martin F."/>
        </authorList>
    </citation>
    <scope>NUCLEOTIDE SEQUENCE [LARGE SCALE GENOMIC DNA]</scope>
    <source>
        <strain evidence="3">F 1598</strain>
    </source>
</reference>
<evidence type="ECO:0000313" key="3">
    <source>
        <dbReference type="Proteomes" id="UP000054166"/>
    </source>
</evidence>
<feature type="region of interest" description="Disordered" evidence="1">
    <location>
        <begin position="1"/>
        <end position="88"/>
    </location>
</feature>
<feature type="region of interest" description="Disordered" evidence="1">
    <location>
        <begin position="454"/>
        <end position="524"/>
    </location>
</feature>
<feature type="region of interest" description="Disordered" evidence="1">
    <location>
        <begin position="280"/>
        <end position="305"/>
    </location>
</feature>